<dbReference type="InterPro" id="IPR013656">
    <property type="entry name" value="PAS_4"/>
</dbReference>
<dbReference type="PROSITE" id="PS50883">
    <property type="entry name" value="EAL"/>
    <property type="match status" value="1"/>
</dbReference>
<dbReference type="CDD" id="cd00130">
    <property type="entry name" value="PAS"/>
    <property type="match status" value="2"/>
</dbReference>
<dbReference type="InterPro" id="IPR001610">
    <property type="entry name" value="PAC"/>
</dbReference>
<dbReference type="PROSITE" id="PS50887">
    <property type="entry name" value="GGDEF"/>
    <property type="match status" value="1"/>
</dbReference>
<dbReference type="InterPro" id="IPR043128">
    <property type="entry name" value="Rev_trsase/Diguanyl_cyclase"/>
</dbReference>
<dbReference type="Gene3D" id="3.30.450.20">
    <property type="entry name" value="PAS domain"/>
    <property type="match status" value="2"/>
</dbReference>
<dbReference type="CDD" id="cd01949">
    <property type="entry name" value="GGDEF"/>
    <property type="match status" value="1"/>
</dbReference>
<evidence type="ECO:0000259" key="1">
    <source>
        <dbReference type="PROSITE" id="PS50112"/>
    </source>
</evidence>
<dbReference type="SMART" id="SM00052">
    <property type="entry name" value="EAL"/>
    <property type="match status" value="1"/>
</dbReference>
<dbReference type="SMART" id="SM00091">
    <property type="entry name" value="PAS"/>
    <property type="match status" value="1"/>
</dbReference>
<dbReference type="InterPro" id="IPR052155">
    <property type="entry name" value="Biofilm_reg_signaling"/>
</dbReference>
<comment type="caution">
    <text evidence="5">The sequence shown here is derived from an EMBL/GenBank/DDBJ whole genome shotgun (WGS) entry which is preliminary data.</text>
</comment>
<dbReference type="InterPro" id="IPR000160">
    <property type="entry name" value="GGDEF_dom"/>
</dbReference>
<proteinExistence type="predicted"/>
<feature type="domain" description="PAS" evidence="1">
    <location>
        <begin position="1"/>
        <end position="50"/>
    </location>
</feature>
<dbReference type="AlphaFoldDB" id="A0A418XY50"/>
<name>A0A418XY50_9BURK</name>
<gene>
    <name evidence="5" type="ORF">D3872_09835</name>
</gene>
<dbReference type="Gene3D" id="3.20.20.450">
    <property type="entry name" value="EAL domain"/>
    <property type="match status" value="1"/>
</dbReference>
<dbReference type="CDD" id="cd01948">
    <property type="entry name" value="EAL"/>
    <property type="match status" value="1"/>
</dbReference>
<dbReference type="SUPFAM" id="SSF141868">
    <property type="entry name" value="EAL domain-like"/>
    <property type="match status" value="1"/>
</dbReference>
<evidence type="ECO:0000259" key="4">
    <source>
        <dbReference type="PROSITE" id="PS50887"/>
    </source>
</evidence>
<dbReference type="InterPro" id="IPR013655">
    <property type="entry name" value="PAS_fold_3"/>
</dbReference>
<dbReference type="Pfam" id="PF08447">
    <property type="entry name" value="PAS_3"/>
    <property type="match status" value="1"/>
</dbReference>
<evidence type="ECO:0000259" key="2">
    <source>
        <dbReference type="PROSITE" id="PS50113"/>
    </source>
</evidence>
<sequence>MEFISAGIEKLSGYPASAFTTRSSLTFGSLIHPGDRDAVSNAVYDCLSKGKSLELTYRIVDADGAVKWVWEQGAAVLDDAGQVAAIQGFMVDFTRVKEADLKLMEQGALLDKARDAIVVTDAAHRITYWNKGAERLYGWDDSEVSGQRVCDLLRGDLEAFDTALEATLAEGQWSGELSYHRRDGATVYVDSRWTLLRADERAGTVDKIMCISTDITERKRRDDQIFHMAFYDSLTGLANRTNLLDHLRRALLGSARSRKFGALMFCDFDHFKTLNDTHGHAVGDMLLQAAARRLEHSIREADLVARLGGDEFVILIPPGDESLELAASQAEAVAAKVVAAMETPFQLAGFSCTVSISIGIALICGAFHTVESALSEADSAMYQAKASGRNTYRFFDPDRQAAWTAKTELEASLRCALVNNEFVLYYQPQLDGANQLIGAEALLRWRRPDGKLLLPSEFIRAAEETSLIVDIGAWVLHTACAQLAIWQKSPETAHLTLSINLGLRQLAEASLAELVGAAIRETGADPSKLRFEVAEGLVMSDFPRVSEQMVALSRLGVRFSLDHVGAGYSSLSYLRQLPIFQLKIGHTFVRDVLADPDNAAIVRSIIALGSTLGLQVIAEGVETQGQREFLSEAGCFGYQGFLYEPAISEEHFGNFARHIH</sequence>
<dbReference type="FunFam" id="3.30.70.270:FF:000001">
    <property type="entry name" value="Diguanylate cyclase domain protein"/>
    <property type="match status" value="1"/>
</dbReference>
<organism evidence="5 6">
    <name type="scientific">Massilia cavernae</name>
    <dbReference type="NCBI Taxonomy" id="2320864"/>
    <lineage>
        <taxon>Bacteria</taxon>
        <taxon>Pseudomonadati</taxon>
        <taxon>Pseudomonadota</taxon>
        <taxon>Betaproteobacteria</taxon>
        <taxon>Burkholderiales</taxon>
        <taxon>Oxalobacteraceae</taxon>
        <taxon>Telluria group</taxon>
        <taxon>Massilia</taxon>
    </lineage>
</organism>
<dbReference type="Pfam" id="PF00990">
    <property type="entry name" value="GGDEF"/>
    <property type="match status" value="1"/>
</dbReference>
<dbReference type="PANTHER" id="PTHR44757:SF2">
    <property type="entry name" value="BIOFILM ARCHITECTURE MAINTENANCE PROTEIN MBAA"/>
    <property type="match status" value="1"/>
</dbReference>
<evidence type="ECO:0000313" key="6">
    <source>
        <dbReference type="Proteomes" id="UP000284006"/>
    </source>
</evidence>
<dbReference type="Pfam" id="PF00563">
    <property type="entry name" value="EAL"/>
    <property type="match status" value="1"/>
</dbReference>
<dbReference type="InterPro" id="IPR029787">
    <property type="entry name" value="Nucleotide_cyclase"/>
</dbReference>
<dbReference type="PROSITE" id="PS50112">
    <property type="entry name" value="PAS"/>
    <property type="match status" value="2"/>
</dbReference>
<dbReference type="Pfam" id="PF08448">
    <property type="entry name" value="PAS_4"/>
    <property type="match status" value="1"/>
</dbReference>
<dbReference type="SUPFAM" id="SSF55785">
    <property type="entry name" value="PYP-like sensor domain (PAS domain)"/>
    <property type="match status" value="2"/>
</dbReference>
<dbReference type="InterPro" id="IPR035965">
    <property type="entry name" value="PAS-like_dom_sf"/>
</dbReference>
<dbReference type="InterPro" id="IPR001633">
    <property type="entry name" value="EAL_dom"/>
</dbReference>
<dbReference type="GO" id="GO:0003824">
    <property type="term" value="F:catalytic activity"/>
    <property type="evidence" value="ECO:0007669"/>
    <property type="project" value="UniProtKB-ARBA"/>
</dbReference>
<feature type="domain" description="PAS" evidence="1">
    <location>
        <begin position="109"/>
        <end position="147"/>
    </location>
</feature>
<keyword evidence="6" id="KW-1185">Reference proteome</keyword>
<dbReference type="InterPro" id="IPR000700">
    <property type="entry name" value="PAS-assoc_C"/>
</dbReference>
<dbReference type="EMBL" id="QYUP01000093">
    <property type="protein sequence ID" value="RJG17884.1"/>
    <property type="molecule type" value="Genomic_DNA"/>
</dbReference>
<evidence type="ECO:0000259" key="3">
    <source>
        <dbReference type="PROSITE" id="PS50883"/>
    </source>
</evidence>
<accession>A0A418XY50</accession>
<dbReference type="InterPro" id="IPR000014">
    <property type="entry name" value="PAS"/>
</dbReference>
<dbReference type="InterPro" id="IPR035919">
    <property type="entry name" value="EAL_sf"/>
</dbReference>
<evidence type="ECO:0000313" key="5">
    <source>
        <dbReference type="EMBL" id="RJG17884.1"/>
    </source>
</evidence>
<dbReference type="NCBIfam" id="TIGR00254">
    <property type="entry name" value="GGDEF"/>
    <property type="match status" value="1"/>
</dbReference>
<dbReference type="NCBIfam" id="TIGR00229">
    <property type="entry name" value="sensory_box"/>
    <property type="match status" value="1"/>
</dbReference>
<dbReference type="SMART" id="SM00267">
    <property type="entry name" value="GGDEF"/>
    <property type="match status" value="1"/>
</dbReference>
<dbReference type="Proteomes" id="UP000284006">
    <property type="component" value="Unassembled WGS sequence"/>
</dbReference>
<protein>
    <submittedName>
        <fullName evidence="5">EAL domain-containing protein</fullName>
    </submittedName>
</protein>
<reference evidence="5 6" key="1">
    <citation type="submission" date="2018-09" db="EMBL/GenBank/DDBJ databases">
        <authorList>
            <person name="Zhu H."/>
        </authorList>
    </citation>
    <scope>NUCLEOTIDE SEQUENCE [LARGE SCALE GENOMIC DNA]</scope>
    <source>
        <strain evidence="5 6">K1S02-61</strain>
    </source>
</reference>
<dbReference type="Gene3D" id="3.30.70.270">
    <property type="match status" value="1"/>
</dbReference>
<dbReference type="PROSITE" id="PS50113">
    <property type="entry name" value="PAC"/>
    <property type="match status" value="2"/>
</dbReference>
<dbReference type="PANTHER" id="PTHR44757">
    <property type="entry name" value="DIGUANYLATE CYCLASE DGCP"/>
    <property type="match status" value="1"/>
</dbReference>
<dbReference type="SMART" id="SM00086">
    <property type="entry name" value="PAC"/>
    <property type="match status" value="2"/>
</dbReference>
<feature type="domain" description="PAC" evidence="2">
    <location>
        <begin position="173"/>
        <end position="227"/>
    </location>
</feature>
<feature type="domain" description="GGDEF" evidence="4">
    <location>
        <begin position="259"/>
        <end position="397"/>
    </location>
</feature>
<dbReference type="OrthoDB" id="9813903at2"/>
<feature type="domain" description="EAL" evidence="3">
    <location>
        <begin position="406"/>
        <end position="660"/>
    </location>
</feature>
<feature type="domain" description="PAC" evidence="2">
    <location>
        <begin position="53"/>
        <end position="105"/>
    </location>
</feature>
<dbReference type="SUPFAM" id="SSF55073">
    <property type="entry name" value="Nucleotide cyclase"/>
    <property type="match status" value="1"/>
</dbReference>